<keyword evidence="4" id="KW-1185">Reference proteome</keyword>
<feature type="region of interest" description="Disordered" evidence="1">
    <location>
        <begin position="158"/>
        <end position="183"/>
    </location>
</feature>
<feature type="compositionally biased region" description="Low complexity" evidence="1">
    <location>
        <begin position="161"/>
        <end position="183"/>
    </location>
</feature>
<name>A0AAN5D2U2_9BILA</name>
<dbReference type="SUPFAM" id="SSF81321">
    <property type="entry name" value="Family A G protein-coupled receptor-like"/>
    <property type="match status" value="1"/>
</dbReference>
<evidence type="ECO:0000313" key="4">
    <source>
        <dbReference type="Proteomes" id="UP001328107"/>
    </source>
</evidence>
<dbReference type="PANTHER" id="PTHR22718">
    <property type="entry name" value="SERPENTINE RECEPTOR, CLASS X"/>
    <property type="match status" value="1"/>
</dbReference>
<feature type="non-terminal residue" evidence="3">
    <location>
        <position position="1"/>
    </location>
</feature>
<feature type="transmembrane region" description="Helical" evidence="2">
    <location>
        <begin position="46"/>
        <end position="65"/>
    </location>
</feature>
<dbReference type="EMBL" id="BTRK01000005">
    <property type="protein sequence ID" value="GMR55593.1"/>
    <property type="molecule type" value="Genomic_DNA"/>
</dbReference>
<dbReference type="PANTHER" id="PTHR22718:SF34">
    <property type="entry name" value="G-PROTEIN COUPLED RECEPTORS FAMILY 1 PROFILE DOMAIN-CONTAINING PROTEIN"/>
    <property type="match status" value="1"/>
</dbReference>
<reference evidence="4" key="1">
    <citation type="submission" date="2022-10" db="EMBL/GenBank/DDBJ databases">
        <title>Genome assembly of Pristionchus species.</title>
        <authorList>
            <person name="Yoshida K."/>
            <person name="Sommer R.J."/>
        </authorList>
    </citation>
    <scope>NUCLEOTIDE SEQUENCE [LARGE SCALE GENOMIC DNA]</scope>
    <source>
        <strain evidence="4">RS5460</strain>
    </source>
</reference>
<feature type="transmembrane region" description="Helical" evidence="2">
    <location>
        <begin position="86"/>
        <end position="107"/>
    </location>
</feature>
<protein>
    <recommendedName>
        <fullName evidence="5">G protein-coupled receptor</fullName>
    </recommendedName>
</protein>
<dbReference type="Proteomes" id="UP001328107">
    <property type="component" value="Unassembled WGS sequence"/>
</dbReference>
<evidence type="ECO:0000256" key="1">
    <source>
        <dbReference type="SAM" id="MobiDB-lite"/>
    </source>
</evidence>
<keyword evidence="2" id="KW-0812">Transmembrane</keyword>
<dbReference type="Gene3D" id="1.20.1070.10">
    <property type="entry name" value="Rhodopsin 7-helix transmembrane proteins"/>
    <property type="match status" value="1"/>
</dbReference>
<dbReference type="InterPro" id="IPR019425">
    <property type="entry name" value="7TM_GPCR_serpentine_rcpt_Srt"/>
</dbReference>
<organism evidence="3 4">
    <name type="scientific">Pristionchus mayeri</name>
    <dbReference type="NCBI Taxonomy" id="1317129"/>
    <lineage>
        <taxon>Eukaryota</taxon>
        <taxon>Metazoa</taxon>
        <taxon>Ecdysozoa</taxon>
        <taxon>Nematoda</taxon>
        <taxon>Chromadorea</taxon>
        <taxon>Rhabditida</taxon>
        <taxon>Rhabditina</taxon>
        <taxon>Diplogasteromorpha</taxon>
        <taxon>Diplogasteroidea</taxon>
        <taxon>Neodiplogasteridae</taxon>
        <taxon>Pristionchus</taxon>
    </lineage>
</organism>
<gene>
    <name evidence="3" type="ORF">PMAYCL1PPCAC_25788</name>
</gene>
<dbReference type="Pfam" id="PF10321">
    <property type="entry name" value="7TM_GPCR_Srt"/>
    <property type="match status" value="1"/>
</dbReference>
<feature type="non-terminal residue" evidence="3">
    <location>
        <position position="183"/>
    </location>
</feature>
<dbReference type="AlphaFoldDB" id="A0AAN5D2U2"/>
<evidence type="ECO:0000256" key="2">
    <source>
        <dbReference type="SAM" id="Phobius"/>
    </source>
</evidence>
<evidence type="ECO:0000313" key="3">
    <source>
        <dbReference type="EMBL" id="GMR55593.1"/>
    </source>
</evidence>
<accession>A0AAN5D2U2</accession>
<keyword evidence="2" id="KW-1133">Transmembrane helix</keyword>
<sequence>FVTCSAIVAICFATPNLHSCCRLIWFFDDWTMSYYPPTSRYVQFDLSVNIIASTLIVVCYALLYWRVRQSQSKARKGSKNRTELRICLQVGLICGMYIFNFTTWNWIPFVGVQSRWLNAFTTSTFYMQNALHPTISFIFNVQIRNESFVLLGIKSRSQIKSGPTNPSNPSGTNNRTTNVTVNS</sequence>
<comment type="caution">
    <text evidence="3">The sequence shown here is derived from an EMBL/GenBank/DDBJ whole genome shotgun (WGS) entry which is preliminary data.</text>
</comment>
<keyword evidence="2" id="KW-0472">Membrane</keyword>
<proteinExistence type="predicted"/>
<evidence type="ECO:0008006" key="5">
    <source>
        <dbReference type="Google" id="ProtNLM"/>
    </source>
</evidence>